<protein>
    <recommendedName>
        <fullName evidence="7">CWF19-like protein 2</fullName>
    </recommendedName>
</protein>
<feature type="domain" description="Cwf19-like protein C-terminal" evidence="3">
    <location>
        <begin position="486"/>
        <end position="580"/>
    </location>
</feature>
<proteinExistence type="inferred from homology"/>
<dbReference type="PANTHER" id="PTHR12072:SF5">
    <property type="entry name" value="CWF19-LIKE PROTEIN 2"/>
    <property type="match status" value="1"/>
</dbReference>
<accession>A0ABQ9K2I9</accession>
<dbReference type="InterPro" id="IPR036265">
    <property type="entry name" value="HIT-like_sf"/>
</dbReference>
<dbReference type="PANTHER" id="PTHR12072">
    <property type="entry name" value="CWF19, CELL CYCLE CONTROL PROTEIN"/>
    <property type="match status" value="1"/>
</dbReference>
<dbReference type="InterPro" id="IPR006768">
    <property type="entry name" value="Cwf19-like_C_dom-1"/>
</dbReference>
<evidence type="ECO:0000256" key="2">
    <source>
        <dbReference type="SAM" id="MobiDB-lite"/>
    </source>
</evidence>
<feature type="compositionally biased region" description="Basic residues" evidence="2">
    <location>
        <begin position="1"/>
        <end position="20"/>
    </location>
</feature>
<feature type="region of interest" description="Disordered" evidence="2">
    <location>
        <begin position="249"/>
        <end position="275"/>
    </location>
</feature>
<dbReference type="Proteomes" id="UP001162164">
    <property type="component" value="Unassembled WGS sequence"/>
</dbReference>
<comment type="caution">
    <text evidence="5">The sequence shown here is derived from an EMBL/GenBank/DDBJ whole genome shotgun (WGS) entry which is preliminary data.</text>
</comment>
<reference evidence="5" key="1">
    <citation type="journal article" date="2023" name="Insect Mol. Biol.">
        <title>Genome sequencing provides insights into the evolution of gene families encoding plant cell wall-degrading enzymes in longhorned beetles.</title>
        <authorList>
            <person name="Shin N.R."/>
            <person name="Okamura Y."/>
            <person name="Kirsch R."/>
            <person name="Pauchet Y."/>
        </authorList>
    </citation>
    <scope>NUCLEOTIDE SEQUENCE</scope>
    <source>
        <strain evidence="5">MMC_N1</strain>
    </source>
</reference>
<dbReference type="Pfam" id="PF04676">
    <property type="entry name" value="CwfJ_C_2"/>
    <property type="match status" value="1"/>
</dbReference>
<evidence type="ECO:0000259" key="3">
    <source>
        <dbReference type="Pfam" id="PF04676"/>
    </source>
</evidence>
<evidence type="ECO:0000313" key="5">
    <source>
        <dbReference type="EMBL" id="KAJ8984559.1"/>
    </source>
</evidence>
<keyword evidence="6" id="KW-1185">Reference proteome</keyword>
<evidence type="ECO:0000313" key="6">
    <source>
        <dbReference type="Proteomes" id="UP001162164"/>
    </source>
</evidence>
<evidence type="ECO:0000256" key="1">
    <source>
        <dbReference type="ARBA" id="ARBA00006795"/>
    </source>
</evidence>
<dbReference type="InterPro" id="IPR040194">
    <property type="entry name" value="Cwf19-like"/>
</dbReference>
<feature type="region of interest" description="Disordered" evidence="2">
    <location>
        <begin position="1"/>
        <end position="109"/>
    </location>
</feature>
<sequence length="581" mass="68131">MGKHKRSKKDKKKRKRHQRKSTSSSEEEWVEKKNSGSSDEQDSIKNDRKRKHSNDLSKNDTNEIIPNGNGQRDEWMDLPTSFLTVSSNDRKQNRDKEKKMEREKQQYDPKQCTRELNPYWKDGGDGLPKFKKPNLADDYTIEHYRHKESYDKIPNWKKKKDMNTNQDRQILNEEINNSGPSGSTDIVECHSTLTEKQLNALAAKLVKAEIMGDTKLVEELKEKLEHARNSHKNISQDNLEEEILLTHMDSRGHSQPVKSSEYGESSTHYKRKKNIETHRDGQRVRYFADDDKYSLKQMFENEKYTSIDVQNKEFAKIVSKMGKRDDLEEVFSDEIRKKESDHKTELKNRSRAINESQKMINGLDKCNKCIQSELMQKHLMVSMGETIYLAVPHFEPLTDGHCFIIPVRHVPCSTQLDENEWSELLNIRRSLVRLFNSKGQDVIFFEISMSFHRFPHMIIECVPLPKEEGEMAPIYFKKAIDESETEWAQNKKLISLKDRNVRKAVPKGLPYFAVSFGMEEGFAHVIEDEQLFPFNFAQEIIGGMLDLHHSKWRKPKTQGFEEQSKRVLTFSKEWKMFSCTE</sequence>
<evidence type="ECO:0000259" key="4">
    <source>
        <dbReference type="Pfam" id="PF04677"/>
    </source>
</evidence>
<gene>
    <name evidence="5" type="ORF">NQ317_006846</name>
</gene>
<dbReference type="Pfam" id="PF04677">
    <property type="entry name" value="CwfJ_C_1"/>
    <property type="match status" value="1"/>
</dbReference>
<name>A0ABQ9K2I9_9CUCU</name>
<dbReference type="Gene3D" id="3.30.428.10">
    <property type="entry name" value="HIT-like"/>
    <property type="match status" value="1"/>
</dbReference>
<feature type="compositionally biased region" description="Basic and acidic residues" evidence="2">
    <location>
        <begin position="88"/>
        <end position="109"/>
    </location>
</feature>
<dbReference type="SUPFAM" id="SSF54197">
    <property type="entry name" value="HIT-like"/>
    <property type="match status" value="1"/>
</dbReference>
<evidence type="ECO:0008006" key="7">
    <source>
        <dbReference type="Google" id="ProtNLM"/>
    </source>
</evidence>
<comment type="similarity">
    <text evidence="1">Belongs to the CWF19 family.</text>
</comment>
<feature type="compositionally biased region" description="Polar residues" evidence="2">
    <location>
        <begin position="256"/>
        <end position="266"/>
    </location>
</feature>
<dbReference type="InterPro" id="IPR006767">
    <property type="entry name" value="Cwf19-like_C_dom-2"/>
</dbReference>
<feature type="domain" description="Cwf19-like C-terminal" evidence="4">
    <location>
        <begin position="354"/>
        <end position="477"/>
    </location>
</feature>
<organism evidence="5 6">
    <name type="scientific">Molorchus minor</name>
    <dbReference type="NCBI Taxonomy" id="1323400"/>
    <lineage>
        <taxon>Eukaryota</taxon>
        <taxon>Metazoa</taxon>
        <taxon>Ecdysozoa</taxon>
        <taxon>Arthropoda</taxon>
        <taxon>Hexapoda</taxon>
        <taxon>Insecta</taxon>
        <taxon>Pterygota</taxon>
        <taxon>Neoptera</taxon>
        <taxon>Endopterygota</taxon>
        <taxon>Coleoptera</taxon>
        <taxon>Polyphaga</taxon>
        <taxon>Cucujiformia</taxon>
        <taxon>Chrysomeloidea</taxon>
        <taxon>Cerambycidae</taxon>
        <taxon>Lamiinae</taxon>
        <taxon>Monochamini</taxon>
        <taxon>Molorchus</taxon>
    </lineage>
</organism>
<dbReference type="EMBL" id="JAPWTJ010000032">
    <property type="protein sequence ID" value="KAJ8984559.1"/>
    <property type="molecule type" value="Genomic_DNA"/>
</dbReference>